<name>A0AAW4UG83_9FIRM</name>
<dbReference type="Proteomes" id="UP001197684">
    <property type="component" value="Unassembled WGS sequence"/>
</dbReference>
<evidence type="ECO:0000313" key="1">
    <source>
        <dbReference type="EMBL" id="MCB6937933.1"/>
    </source>
</evidence>
<accession>A0AAW4UG83</accession>
<organism evidence="1 2">
    <name type="scientific">Agathobacter rectalis</name>
    <dbReference type="NCBI Taxonomy" id="39491"/>
    <lineage>
        <taxon>Bacteria</taxon>
        <taxon>Bacillati</taxon>
        <taxon>Bacillota</taxon>
        <taxon>Clostridia</taxon>
        <taxon>Lachnospirales</taxon>
        <taxon>Lachnospiraceae</taxon>
        <taxon>Agathobacter</taxon>
    </lineage>
</organism>
<evidence type="ECO:0008006" key="3">
    <source>
        <dbReference type="Google" id="ProtNLM"/>
    </source>
</evidence>
<reference evidence="1" key="1">
    <citation type="submission" date="2021-10" db="EMBL/GenBank/DDBJ databases">
        <title>Collection of gut derived symbiotic bacterial strains cultured from healthy donors.</title>
        <authorList>
            <person name="Lin H."/>
            <person name="Littmann E."/>
            <person name="Kohout C."/>
            <person name="Pamer E.G."/>
        </authorList>
    </citation>
    <scope>NUCLEOTIDE SEQUENCE</scope>
    <source>
        <strain evidence="1">DFI.9.42</strain>
    </source>
</reference>
<sequence length="264" mass="29771">MDLQERAAFFGLDKTKDFEDFKQKYLKLPDNADTMKVETLSKPKGSDDSTYDAFFKTLNDRLKVTYNTVENQKIKMTSDEIIKTLSGGDLTGGSCASLGLAYIGQKQGWNVLDFRGGESQNFFSNTYNLKSLFETKGIKKITAKGACTATVGKNLLKQCEVGKEYYLYVGRHAAIVRKTTDEVLQYLELQSPTQSGWHDFNGNVRYTLVNRFGCSSKSNKWSQEIHGMIDITDSDFNTDDFKRLLGYINTADSEQKKGQYGTTK</sequence>
<evidence type="ECO:0000313" key="2">
    <source>
        <dbReference type="Proteomes" id="UP001197684"/>
    </source>
</evidence>
<comment type="caution">
    <text evidence="1">The sequence shown here is derived from an EMBL/GenBank/DDBJ whole genome shotgun (WGS) entry which is preliminary data.</text>
</comment>
<dbReference type="EMBL" id="JAJCJK010000006">
    <property type="protein sequence ID" value="MCB6937933.1"/>
    <property type="molecule type" value="Genomic_DNA"/>
</dbReference>
<gene>
    <name evidence="1" type="ORF">LIZ56_05830</name>
</gene>
<dbReference type="RefSeq" id="WP_306780725.1">
    <property type="nucleotide sequence ID" value="NZ_JAJCJK010000006.1"/>
</dbReference>
<proteinExistence type="predicted"/>
<protein>
    <recommendedName>
        <fullName evidence="3">Calpain catalytic domain-containing protein</fullName>
    </recommendedName>
</protein>
<dbReference type="AlphaFoldDB" id="A0AAW4UG83"/>